<dbReference type="OrthoDB" id="9793244at2"/>
<proteinExistence type="predicted"/>
<dbReference type="CDD" id="cd06971">
    <property type="entry name" value="PgpA"/>
    <property type="match status" value="1"/>
</dbReference>
<gene>
    <name evidence="3" type="ORF">FEZ33_10595</name>
</gene>
<dbReference type="EMBL" id="VBSP01000053">
    <property type="protein sequence ID" value="TLQ39623.1"/>
    <property type="molecule type" value="Genomic_DNA"/>
</dbReference>
<evidence type="ECO:0000256" key="1">
    <source>
        <dbReference type="SAM" id="MobiDB-lite"/>
    </source>
</evidence>
<comment type="caution">
    <text evidence="3">The sequence shown here is derived from an EMBL/GenBank/DDBJ whole genome shotgun (WGS) entry which is preliminary data.</text>
</comment>
<dbReference type="RefSeq" id="WP_138405357.1">
    <property type="nucleotide sequence ID" value="NZ_VBSP01000053.1"/>
</dbReference>
<protein>
    <submittedName>
        <fullName evidence="3">Phosphatidylglycerophosphatase A</fullName>
    </submittedName>
</protein>
<sequence length="187" mass="20980">MTKNEQFIKQSRLEDQAHYLLKERGVRLESIAEIVYDLQKDYIDDLTLDHCLENVIAVMKKREVQNAVITGIEIDIAAERQQFSPVLNDLLMRDEGLYGIDEVLVLSIVNVYGSIGLTNFGYVDKLKPGIIGELNDSKDEHCNTFIDDIVGALAAAAASRIAHSQPQTDEVNVNTTPEESYEDSHEN</sequence>
<evidence type="ECO:0000313" key="3">
    <source>
        <dbReference type="EMBL" id="TLQ39623.1"/>
    </source>
</evidence>
<evidence type="ECO:0000259" key="2">
    <source>
        <dbReference type="Pfam" id="PF04608"/>
    </source>
</evidence>
<dbReference type="SUPFAM" id="SSF101307">
    <property type="entry name" value="YutG-like"/>
    <property type="match status" value="1"/>
</dbReference>
<dbReference type="InterPro" id="IPR007686">
    <property type="entry name" value="YutG/PgpA"/>
</dbReference>
<feature type="region of interest" description="Disordered" evidence="1">
    <location>
        <begin position="161"/>
        <end position="187"/>
    </location>
</feature>
<dbReference type="Gene3D" id="1.10.3760.10">
    <property type="entry name" value="PgpA-like"/>
    <property type="match status" value="1"/>
</dbReference>
<dbReference type="Pfam" id="PF04608">
    <property type="entry name" value="PgpA"/>
    <property type="match status" value="1"/>
</dbReference>
<dbReference type="InterPro" id="IPR026038">
    <property type="entry name" value="Put_PGPase"/>
</dbReference>
<dbReference type="PIRSF" id="PIRSF019587">
    <property type="entry name" value="PGPase"/>
    <property type="match status" value="1"/>
</dbReference>
<reference evidence="3 4" key="1">
    <citation type="submission" date="2019-05" db="EMBL/GenBank/DDBJ databases">
        <title>The metagenome of a microbial culture collection derived from dairy environment covers the genomic content of the human microbiome.</title>
        <authorList>
            <person name="Roder T."/>
            <person name="Wuthrich D."/>
            <person name="Sattari Z."/>
            <person name="Von Ah U."/>
            <person name="Bar C."/>
            <person name="Ronchi F."/>
            <person name="Macpherson A.J."/>
            <person name="Ganal-Vonarburg S.C."/>
            <person name="Bruggmann R."/>
            <person name="Vergeres G."/>
        </authorList>
    </citation>
    <scope>NUCLEOTIDE SEQUENCE [LARGE SCALE GENOMIC DNA]</scope>
    <source>
        <strain evidence="3 4">FAM 24227</strain>
    </source>
</reference>
<feature type="domain" description="YutG/PgpA" evidence="2">
    <location>
        <begin position="40"/>
        <end position="163"/>
    </location>
</feature>
<accession>A0A5R9DTV1</accession>
<dbReference type="Proteomes" id="UP000306420">
    <property type="component" value="Unassembled WGS sequence"/>
</dbReference>
<dbReference type="GO" id="GO:0008962">
    <property type="term" value="F:phosphatidylglycerophosphatase activity"/>
    <property type="evidence" value="ECO:0007669"/>
    <property type="project" value="InterPro"/>
</dbReference>
<organism evidence="3 4">
    <name type="scientific">Ruoffia tabacinasalis</name>
    <dbReference type="NCBI Taxonomy" id="87458"/>
    <lineage>
        <taxon>Bacteria</taxon>
        <taxon>Bacillati</taxon>
        <taxon>Bacillota</taxon>
        <taxon>Bacilli</taxon>
        <taxon>Lactobacillales</taxon>
        <taxon>Aerococcaceae</taxon>
        <taxon>Ruoffia</taxon>
    </lineage>
</organism>
<dbReference type="AlphaFoldDB" id="A0A5R9DTV1"/>
<name>A0A5R9DTV1_9LACT</name>
<evidence type="ECO:0000313" key="4">
    <source>
        <dbReference type="Proteomes" id="UP000306420"/>
    </source>
</evidence>
<dbReference type="GO" id="GO:0006629">
    <property type="term" value="P:lipid metabolic process"/>
    <property type="evidence" value="ECO:0007669"/>
    <property type="project" value="InterPro"/>
</dbReference>
<dbReference type="InterPro" id="IPR036681">
    <property type="entry name" value="PgpA-like_sf"/>
</dbReference>
<feature type="compositionally biased region" description="Polar residues" evidence="1">
    <location>
        <begin position="162"/>
        <end position="178"/>
    </location>
</feature>